<dbReference type="Gene3D" id="1.20.1250.20">
    <property type="entry name" value="MFS general substrate transporter like domains"/>
    <property type="match status" value="1"/>
</dbReference>
<comment type="caution">
    <text evidence="9">The sequence shown here is derived from an EMBL/GenBank/DDBJ whole genome shotgun (WGS) entry which is preliminary data.</text>
</comment>
<evidence type="ECO:0000256" key="6">
    <source>
        <dbReference type="ARBA" id="ARBA00023136"/>
    </source>
</evidence>
<evidence type="ECO:0000256" key="4">
    <source>
        <dbReference type="ARBA" id="ARBA00022692"/>
    </source>
</evidence>
<evidence type="ECO:0000256" key="2">
    <source>
        <dbReference type="ARBA" id="ARBA00022448"/>
    </source>
</evidence>
<dbReference type="SUPFAM" id="SSF103473">
    <property type="entry name" value="MFS general substrate transporter"/>
    <property type="match status" value="1"/>
</dbReference>
<dbReference type="GO" id="GO:0005886">
    <property type="term" value="C:plasma membrane"/>
    <property type="evidence" value="ECO:0007669"/>
    <property type="project" value="UniProtKB-SubCell"/>
</dbReference>
<dbReference type="GO" id="GO:0022857">
    <property type="term" value="F:transmembrane transporter activity"/>
    <property type="evidence" value="ECO:0007669"/>
    <property type="project" value="InterPro"/>
</dbReference>
<keyword evidence="10" id="KW-1185">Reference proteome</keyword>
<dbReference type="Proteomes" id="UP001215712">
    <property type="component" value="Unassembled WGS sequence"/>
</dbReference>
<feature type="transmembrane region" description="Helical" evidence="8">
    <location>
        <begin position="37"/>
        <end position="58"/>
    </location>
</feature>
<accession>A0AAD6N205</accession>
<evidence type="ECO:0000256" key="1">
    <source>
        <dbReference type="ARBA" id="ARBA00004651"/>
    </source>
</evidence>
<comment type="subcellular location">
    <subcellularLocation>
        <location evidence="1">Cell membrane</location>
        <topology evidence="1">Multi-pass membrane protein</topology>
    </subcellularLocation>
</comment>
<dbReference type="AlphaFoldDB" id="A0AAD6N205"/>
<keyword evidence="4 8" id="KW-0812">Transmembrane</keyword>
<dbReference type="InterPro" id="IPR036259">
    <property type="entry name" value="MFS_trans_sf"/>
</dbReference>
<keyword evidence="6 8" id="KW-0472">Membrane</keyword>
<evidence type="ECO:0000313" key="10">
    <source>
        <dbReference type="Proteomes" id="UP001215712"/>
    </source>
</evidence>
<feature type="transmembrane region" description="Helical" evidence="8">
    <location>
        <begin position="106"/>
        <end position="132"/>
    </location>
</feature>
<keyword evidence="3" id="KW-1003">Cell membrane</keyword>
<feature type="coiled-coil region" evidence="7">
    <location>
        <begin position="305"/>
        <end position="332"/>
    </location>
</feature>
<protein>
    <submittedName>
        <fullName evidence="9">Major facilitator superfamily domain general substrate transporter</fullName>
    </submittedName>
</protein>
<evidence type="ECO:0000313" key="9">
    <source>
        <dbReference type="EMBL" id="KAJ5741190.1"/>
    </source>
</evidence>
<evidence type="ECO:0000256" key="8">
    <source>
        <dbReference type="SAM" id="Phobius"/>
    </source>
</evidence>
<dbReference type="PANTHER" id="PTHR23502:SF186">
    <property type="entry name" value="MAJOR FACILITATOR SUPERFAMILY (MFS) PROFILE DOMAIN-CONTAINING PROTEIN"/>
    <property type="match status" value="1"/>
</dbReference>
<keyword evidence="2" id="KW-0813">Transport</keyword>
<feature type="transmembrane region" description="Helical" evidence="8">
    <location>
        <begin position="185"/>
        <end position="202"/>
    </location>
</feature>
<gene>
    <name evidence="9" type="ORF">N7493_001062</name>
</gene>
<organism evidence="9 10">
    <name type="scientific">Penicillium malachiteum</name>
    <dbReference type="NCBI Taxonomy" id="1324776"/>
    <lineage>
        <taxon>Eukaryota</taxon>
        <taxon>Fungi</taxon>
        <taxon>Dikarya</taxon>
        <taxon>Ascomycota</taxon>
        <taxon>Pezizomycotina</taxon>
        <taxon>Eurotiomycetes</taxon>
        <taxon>Eurotiomycetidae</taxon>
        <taxon>Eurotiales</taxon>
        <taxon>Aspergillaceae</taxon>
        <taxon>Penicillium</taxon>
    </lineage>
</organism>
<name>A0AAD6N205_9EURO</name>
<dbReference type="PANTHER" id="PTHR23502">
    <property type="entry name" value="MAJOR FACILITATOR SUPERFAMILY"/>
    <property type="match status" value="1"/>
</dbReference>
<keyword evidence="7" id="KW-0175">Coiled coil</keyword>
<dbReference type="EMBL" id="JAQJAN010000001">
    <property type="protein sequence ID" value="KAJ5741190.1"/>
    <property type="molecule type" value="Genomic_DNA"/>
</dbReference>
<keyword evidence="5 8" id="KW-1133">Transmembrane helix</keyword>
<feature type="transmembrane region" description="Helical" evidence="8">
    <location>
        <begin position="239"/>
        <end position="264"/>
    </location>
</feature>
<proteinExistence type="predicted"/>
<reference evidence="9" key="1">
    <citation type="journal article" date="2023" name="IMA Fungus">
        <title>Comparative genomic study of the Penicillium genus elucidates a diverse pangenome and 15 lateral gene transfer events.</title>
        <authorList>
            <person name="Petersen C."/>
            <person name="Sorensen T."/>
            <person name="Nielsen M.R."/>
            <person name="Sondergaard T.E."/>
            <person name="Sorensen J.L."/>
            <person name="Fitzpatrick D.A."/>
            <person name="Frisvad J.C."/>
            <person name="Nielsen K.L."/>
        </authorList>
    </citation>
    <scope>NUCLEOTIDE SEQUENCE</scope>
    <source>
        <strain evidence="9">IBT 17514</strain>
    </source>
</reference>
<evidence type="ECO:0000256" key="5">
    <source>
        <dbReference type="ARBA" id="ARBA00022989"/>
    </source>
</evidence>
<sequence length="354" mass="39228">MAYSMFPFLGPTLGPICGNFLVANAGRRWVDTLCTLYFAPMFILGVFILPETYAPYILRRRTARLSAETGNVIISKLDMGVPRKTLASTLTTEIVRPMLMSVLEPISTVMAIYAAIIYRILYLISAAFPIIFIDDRGWSQGLSGLAYVGIMIGQIIAVPVYVVLEMKYRKKIATVASTPEMRLEPAMYGAVMIPVSLFWFAWTSYTSIPWIVGLIGTIFFGLGNVLVFIALMNYLIDTYSLYAATASACNAIFRALFGCAFPLFTTYMYQNLGAQWASSIPAFLSLVFVPQPFVFLKIGPGLRARSKFANEAKALLAKMQEAREKVEEKTKDGKLTKLGPEVLTTCRNSDNSES</sequence>
<evidence type="ECO:0000256" key="3">
    <source>
        <dbReference type="ARBA" id="ARBA00022475"/>
    </source>
</evidence>
<feature type="transmembrane region" description="Helical" evidence="8">
    <location>
        <begin position="144"/>
        <end position="164"/>
    </location>
</feature>
<dbReference type="InterPro" id="IPR011701">
    <property type="entry name" value="MFS"/>
</dbReference>
<evidence type="ECO:0000256" key="7">
    <source>
        <dbReference type="SAM" id="Coils"/>
    </source>
</evidence>
<feature type="transmembrane region" description="Helical" evidence="8">
    <location>
        <begin position="276"/>
        <end position="296"/>
    </location>
</feature>
<feature type="transmembrane region" description="Helical" evidence="8">
    <location>
        <begin position="208"/>
        <end position="232"/>
    </location>
</feature>
<reference evidence="9" key="2">
    <citation type="submission" date="2023-01" db="EMBL/GenBank/DDBJ databases">
        <authorList>
            <person name="Petersen C."/>
        </authorList>
    </citation>
    <scope>NUCLEOTIDE SEQUENCE</scope>
    <source>
        <strain evidence="9">IBT 17514</strain>
    </source>
</reference>
<dbReference type="Pfam" id="PF07690">
    <property type="entry name" value="MFS_1"/>
    <property type="match status" value="1"/>
</dbReference>